<gene>
    <name evidence="2" type="ORF">M3202_14100</name>
</gene>
<organism evidence="2 3">
    <name type="scientific">Halalkalibacter oceani</name>
    <dbReference type="NCBI Taxonomy" id="1653776"/>
    <lineage>
        <taxon>Bacteria</taxon>
        <taxon>Bacillati</taxon>
        <taxon>Bacillota</taxon>
        <taxon>Bacilli</taxon>
        <taxon>Bacillales</taxon>
        <taxon>Bacillaceae</taxon>
        <taxon>Halalkalibacter</taxon>
    </lineage>
</organism>
<accession>A0A9X2DR86</accession>
<name>A0A9X2DR86_9BACI</name>
<feature type="signal peptide" evidence="1">
    <location>
        <begin position="1"/>
        <end position="21"/>
    </location>
</feature>
<evidence type="ECO:0000313" key="3">
    <source>
        <dbReference type="Proteomes" id="UP001139179"/>
    </source>
</evidence>
<dbReference type="Proteomes" id="UP001139179">
    <property type="component" value="Unassembled WGS sequence"/>
</dbReference>
<dbReference type="AlphaFoldDB" id="A0A9X2DR86"/>
<evidence type="ECO:0000256" key="1">
    <source>
        <dbReference type="SAM" id="SignalP"/>
    </source>
</evidence>
<comment type="caution">
    <text evidence="2">The sequence shown here is derived from an EMBL/GenBank/DDBJ whole genome shotgun (WGS) entry which is preliminary data.</text>
</comment>
<keyword evidence="3" id="KW-1185">Reference proteome</keyword>
<proteinExistence type="predicted"/>
<feature type="chain" id="PRO_5040929264" evidence="1">
    <location>
        <begin position="22"/>
        <end position="152"/>
    </location>
</feature>
<evidence type="ECO:0000313" key="2">
    <source>
        <dbReference type="EMBL" id="MCM3715216.1"/>
    </source>
</evidence>
<dbReference type="RefSeq" id="WP_251223972.1">
    <property type="nucleotide sequence ID" value="NZ_JAMBOL010000013.1"/>
</dbReference>
<sequence length="152" mass="18027">MKQFWRLFLVLQIVGITAALTAVSLSDFVQAEQAESEEERPWPCAEGINDHIDYYYELLAEKNRPHEVERWQNIKKERDLLLKAINEAQKRELLAESKQEKEWAAQHEKLQKAFLEAVKKRDEEQISQLLTELFAQYELRNKLLKEKVVESE</sequence>
<dbReference type="EMBL" id="JAMBOL010000013">
    <property type="protein sequence ID" value="MCM3715216.1"/>
    <property type="molecule type" value="Genomic_DNA"/>
</dbReference>
<keyword evidence="1" id="KW-0732">Signal</keyword>
<reference evidence="2" key="1">
    <citation type="submission" date="2022-05" db="EMBL/GenBank/DDBJ databases">
        <title>Comparative Genomics of Spacecraft Associated Microbes.</title>
        <authorList>
            <person name="Tran M.T."/>
            <person name="Wright A."/>
            <person name="Seuylemezian A."/>
            <person name="Eisen J."/>
            <person name="Coil D."/>
        </authorList>
    </citation>
    <scope>NUCLEOTIDE SEQUENCE</scope>
    <source>
        <strain evidence="2">214.1.1</strain>
    </source>
</reference>
<protein>
    <submittedName>
        <fullName evidence="2">Uncharacterized protein</fullName>
    </submittedName>
</protein>